<feature type="transmembrane region" description="Helical" evidence="1">
    <location>
        <begin position="6"/>
        <end position="26"/>
    </location>
</feature>
<dbReference type="Proteomes" id="UP000075320">
    <property type="component" value="Unassembled WGS sequence"/>
</dbReference>
<organism evidence="2 3">
    <name type="scientific">Bdellovibrio bacteriovorus</name>
    <dbReference type="NCBI Taxonomy" id="959"/>
    <lineage>
        <taxon>Bacteria</taxon>
        <taxon>Pseudomonadati</taxon>
        <taxon>Bdellovibrionota</taxon>
        <taxon>Bdellovibrionia</taxon>
        <taxon>Bdellovibrionales</taxon>
        <taxon>Pseudobdellovibrionaceae</taxon>
        <taxon>Bdellovibrio</taxon>
    </lineage>
</organism>
<keyword evidence="1" id="KW-0812">Transmembrane</keyword>
<dbReference type="AlphaFoldDB" id="A0A150WML9"/>
<evidence type="ECO:0000313" key="2">
    <source>
        <dbReference type="EMBL" id="KYG65638.1"/>
    </source>
</evidence>
<evidence type="ECO:0000256" key="1">
    <source>
        <dbReference type="SAM" id="Phobius"/>
    </source>
</evidence>
<dbReference type="EMBL" id="LUKE01000001">
    <property type="protein sequence ID" value="KYG65638.1"/>
    <property type="molecule type" value="Genomic_DNA"/>
</dbReference>
<keyword evidence="1" id="KW-1133">Transmembrane helix</keyword>
<accession>A0A150WML9</accession>
<reference evidence="2 3" key="1">
    <citation type="submission" date="2016-03" db="EMBL/GenBank/DDBJ databases">
        <authorList>
            <person name="Ploux O."/>
        </authorList>
    </citation>
    <scope>NUCLEOTIDE SEQUENCE [LARGE SCALE GENOMIC DNA]</scope>
    <source>
        <strain evidence="2 3">R0</strain>
    </source>
</reference>
<name>A0A150WML9_BDEBC</name>
<keyword evidence="1" id="KW-0472">Membrane</keyword>
<gene>
    <name evidence="2" type="ORF">AZI86_00740</name>
</gene>
<evidence type="ECO:0000313" key="3">
    <source>
        <dbReference type="Proteomes" id="UP000075320"/>
    </source>
</evidence>
<sequence>MRNKKLWVNIAVFTLLILSGFLFWLLRKPVGRGGDSHPRISRAEIDNILVLSKATFGYPKMLDDEVRAEDARITAKDEFEVLVTLVKIESTSASAHAQVESAKSRLPAYACDIRQLRFLLYKGITVLLTFKSNDQVDLFQYQITPEMCGE</sequence>
<dbReference type="RefSeq" id="WP_061833182.1">
    <property type="nucleotide sequence ID" value="NZ_LUKE01000001.1"/>
</dbReference>
<keyword evidence="3" id="KW-1185">Reference proteome</keyword>
<proteinExistence type="predicted"/>
<comment type="caution">
    <text evidence="2">The sequence shown here is derived from an EMBL/GenBank/DDBJ whole genome shotgun (WGS) entry which is preliminary data.</text>
</comment>
<protein>
    <submittedName>
        <fullName evidence="2">Uncharacterized protein</fullName>
    </submittedName>
</protein>